<dbReference type="AlphaFoldDB" id="A0A413UZU1"/>
<accession>A0A413UZU1</accession>
<protein>
    <submittedName>
        <fullName evidence="1">Uncharacterized protein</fullName>
    </submittedName>
</protein>
<proteinExistence type="predicted"/>
<organism evidence="1 2">
    <name type="scientific">Bacteroides stercoris</name>
    <dbReference type="NCBI Taxonomy" id="46506"/>
    <lineage>
        <taxon>Bacteria</taxon>
        <taxon>Pseudomonadati</taxon>
        <taxon>Bacteroidota</taxon>
        <taxon>Bacteroidia</taxon>
        <taxon>Bacteroidales</taxon>
        <taxon>Bacteroidaceae</taxon>
        <taxon>Bacteroides</taxon>
    </lineage>
</organism>
<gene>
    <name evidence="1" type="ORF">DW889_12905</name>
</gene>
<dbReference type="RefSeq" id="WP_117572603.1">
    <property type="nucleotide sequence ID" value="NZ_AP031449.1"/>
</dbReference>
<dbReference type="EMBL" id="QSGN01000035">
    <property type="protein sequence ID" value="RHB26783.1"/>
    <property type="molecule type" value="Genomic_DNA"/>
</dbReference>
<reference evidence="1 2" key="1">
    <citation type="submission" date="2018-08" db="EMBL/GenBank/DDBJ databases">
        <title>A genome reference for cultivated species of the human gut microbiota.</title>
        <authorList>
            <person name="Zou Y."/>
            <person name="Xue W."/>
            <person name="Luo G."/>
        </authorList>
    </citation>
    <scope>NUCLEOTIDE SEQUENCE [LARGE SCALE GENOMIC DNA]</scope>
    <source>
        <strain evidence="1 2">AM40-34</strain>
    </source>
</reference>
<name>A0A413UZU1_BACSE</name>
<comment type="caution">
    <text evidence="1">The sequence shown here is derived from an EMBL/GenBank/DDBJ whole genome shotgun (WGS) entry which is preliminary data.</text>
</comment>
<evidence type="ECO:0000313" key="1">
    <source>
        <dbReference type="EMBL" id="RHB26783.1"/>
    </source>
</evidence>
<evidence type="ECO:0000313" key="2">
    <source>
        <dbReference type="Proteomes" id="UP000283482"/>
    </source>
</evidence>
<sequence length="161" mass="19281">MTKIMNKFNVAKYNEKINTLNKIIDTFNDTISNFSCWMDITPALVKELIYNPVKTHHKYLSFEKIVQYRCSEYEIEENDYLNPEHHPYCFSEIMNEMKTVYKTLGKFYELLPHIKKAYGSLIYLKDENSYKAKICKTQNAEYHIMQQCAEYIDTDYMNCEV</sequence>
<dbReference type="Proteomes" id="UP000283482">
    <property type="component" value="Unassembled WGS sequence"/>
</dbReference>